<accession>A0AAV4NVR5</accession>
<protein>
    <submittedName>
        <fullName evidence="1">Uncharacterized protein</fullName>
    </submittedName>
</protein>
<dbReference type="EMBL" id="BPLR01021378">
    <property type="protein sequence ID" value="GIX88990.1"/>
    <property type="molecule type" value="Genomic_DNA"/>
</dbReference>
<keyword evidence="2" id="KW-1185">Reference proteome</keyword>
<proteinExistence type="predicted"/>
<comment type="caution">
    <text evidence="1">The sequence shown here is derived from an EMBL/GenBank/DDBJ whole genome shotgun (WGS) entry which is preliminary data.</text>
</comment>
<dbReference type="AlphaFoldDB" id="A0AAV4NVR5"/>
<name>A0AAV4NVR5_CAEEX</name>
<sequence>MTPHTSQFCFTLHWVWDITTHSGTESNFKYTKTSQLLTDLVSLHGGGIFDDAANAVIKPWVGFYDNEDPSATLHFRRGRKAYFYTTTPPCFLGQGVGKDKVKTCEEG</sequence>
<evidence type="ECO:0000313" key="2">
    <source>
        <dbReference type="Proteomes" id="UP001054945"/>
    </source>
</evidence>
<gene>
    <name evidence="1" type="ORF">CEXT_541101</name>
</gene>
<evidence type="ECO:0000313" key="1">
    <source>
        <dbReference type="EMBL" id="GIX88990.1"/>
    </source>
</evidence>
<reference evidence="1 2" key="1">
    <citation type="submission" date="2021-06" db="EMBL/GenBank/DDBJ databases">
        <title>Caerostris extrusa draft genome.</title>
        <authorList>
            <person name="Kono N."/>
            <person name="Arakawa K."/>
        </authorList>
    </citation>
    <scope>NUCLEOTIDE SEQUENCE [LARGE SCALE GENOMIC DNA]</scope>
</reference>
<organism evidence="1 2">
    <name type="scientific">Caerostris extrusa</name>
    <name type="common">Bark spider</name>
    <name type="synonym">Caerostris bankana</name>
    <dbReference type="NCBI Taxonomy" id="172846"/>
    <lineage>
        <taxon>Eukaryota</taxon>
        <taxon>Metazoa</taxon>
        <taxon>Ecdysozoa</taxon>
        <taxon>Arthropoda</taxon>
        <taxon>Chelicerata</taxon>
        <taxon>Arachnida</taxon>
        <taxon>Araneae</taxon>
        <taxon>Araneomorphae</taxon>
        <taxon>Entelegynae</taxon>
        <taxon>Araneoidea</taxon>
        <taxon>Araneidae</taxon>
        <taxon>Caerostris</taxon>
    </lineage>
</organism>
<dbReference type="Proteomes" id="UP001054945">
    <property type="component" value="Unassembled WGS sequence"/>
</dbReference>